<dbReference type="HOGENOM" id="CLU_1632209_0_0_9"/>
<keyword evidence="3" id="KW-1185">Reference proteome</keyword>
<dbReference type="Proteomes" id="UP000005850">
    <property type="component" value="Chromosome"/>
</dbReference>
<evidence type="ECO:0000313" key="2">
    <source>
        <dbReference type="EMBL" id="AIG26733.1"/>
    </source>
</evidence>
<dbReference type="KEGG" id="blr:BRLA_c024130"/>
<dbReference type="RefSeq" id="WP_003337659.1">
    <property type="nucleotide sequence ID" value="NZ_CP007806.1"/>
</dbReference>
<organism evidence="2 3">
    <name type="scientific">Brevibacillus laterosporus LMG 15441</name>
    <dbReference type="NCBI Taxonomy" id="1042163"/>
    <lineage>
        <taxon>Bacteria</taxon>
        <taxon>Bacillati</taxon>
        <taxon>Bacillota</taxon>
        <taxon>Bacilli</taxon>
        <taxon>Bacillales</taxon>
        <taxon>Paenibacillaceae</taxon>
        <taxon>Brevibacillus</taxon>
    </lineage>
</organism>
<name>A0A075R6G9_BRELA</name>
<sequence length="162" mass="18677">MKNLFYLLAVVMFLSGCAQDTKTAQLEYKLQYNGVSVGDSYHKVLQQYGKPESEDNKGETKLLAYRSQKGLSHTLILQNEKVIKSTFYMEYLEGDKLPKTKEEVFKTYGTKYQMEVKACYESATCENYVYTFGNEMLTFLTSWDNQKIDVVTLQAKESDTVQ</sequence>
<evidence type="ECO:0000256" key="1">
    <source>
        <dbReference type="SAM" id="SignalP"/>
    </source>
</evidence>
<proteinExistence type="predicted"/>
<dbReference type="AlphaFoldDB" id="A0A075R6G9"/>
<protein>
    <recommendedName>
        <fullName evidence="4">Lipoprotein</fullName>
    </recommendedName>
</protein>
<gene>
    <name evidence="2" type="ORF">BRLA_c024130</name>
</gene>
<dbReference type="eggNOG" id="ENOG502ZU0B">
    <property type="taxonomic scope" value="Bacteria"/>
</dbReference>
<dbReference type="PROSITE" id="PS51257">
    <property type="entry name" value="PROKAR_LIPOPROTEIN"/>
    <property type="match status" value="1"/>
</dbReference>
<feature type="chain" id="PRO_5039463523" description="Lipoprotein" evidence="1">
    <location>
        <begin position="19"/>
        <end position="162"/>
    </location>
</feature>
<evidence type="ECO:0008006" key="4">
    <source>
        <dbReference type="Google" id="ProtNLM"/>
    </source>
</evidence>
<accession>A0A075R6G9</accession>
<feature type="signal peptide" evidence="1">
    <location>
        <begin position="1"/>
        <end position="18"/>
    </location>
</feature>
<reference evidence="2 3" key="1">
    <citation type="journal article" date="2011" name="J. Bacteriol.">
        <title>Genome sequence of Brevibacillus laterosporus LMG 15441, a pathogen of invertebrates.</title>
        <authorList>
            <person name="Djukic M."/>
            <person name="Poehlein A."/>
            <person name="Thurmer A."/>
            <person name="Daniel R."/>
        </authorList>
    </citation>
    <scope>NUCLEOTIDE SEQUENCE [LARGE SCALE GENOMIC DNA]</scope>
    <source>
        <strain evidence="2 3">LMG 15441</strain>
    </source>
</reference>
<evidence type="ECO:0000313" key="3">
    <source>
        <dbReference type="Proteomes" id="UP000005850"/>
    </source>
</evidence>
<keyword evidence="1" id="KW-0732">Signal</keyword>
<dbReference type="EMBL" id="CP007806">
    <property type="protein sequence ID" value="AIG26733.1"/>
    <property type="molecule type" value="Genomic_DNA"/>
</dbReference>